<reference evidence="1" key="1">
    <citation type="submission" date="2022-12" db="EMBL/GenBank/DDBJ databases">
        <authorList>
            <person name="Petersen C."/>
        </authorList>
    </citation>
    <scope>NUCLEOTIDE SEQUENCE</scope>
    <source>
        <strain evidence="1">IBT 17660</strain>
    </source>
</reference>
<dbReference type="OrthoDB" id="4330819at2759"/>
<reference evidence="1" key="2">
    <citation type="journal article" date="2023" name="IMA Fungus">
        <title>Comparative genomic study of the Penicillium genus elucidates a diverse pangenome and 15 lateral gene transfer events.</title>
        <authorList>
            <person name="Petersen C."/>
            <person name="Sorensen T."/>
            <person name="Nielsen M.R."/>
            <person name="Sondergaard T.E."/>
            <person name="Sorensen J.L."/>
            <person name="Fitzpatrick D.A."/>
            <person name="Frisvad J.C."/>
            <person name="Nielsen K.L."/>
        </authorList>
    </citation>
    <scope>NUCLEOTIDE SEQUENCE</scope>
    <source>
        <strain evidence="1">IBT 17660</strain>
    </source>
</reference>
<accession>A0A9X0BS82</accession>
<keyword evidence="2" id="KW-1185">Reference proteome</keyword>
<gene>
    <name evidence="1" type="ORF">N7530_005996</name>
</gene>
<sequence>NSRETLLFRGLDPNRSNIYKSTKDSSLSTKNSVPIQLNDQHKAFLVDLTVLKVLGKYRITKFVPLSGDNPIILQQPVEDLDLKKALYYQHLYSKYL</sequence>
<evidence type="ECO:0000313" key="2">
    <source>
        <dbReference type="Proteomes" id="UP001147760"/>
    </source>
</evidence>
<dbReference type="Proteomes" id="UP001147760">
    <property type="component" value="Unassembled WGS sequence"/>
</dbReference>
<evidence type="ECO:0000313" key="1">
    <source>
        <dbReference type="EMBL" id="KAJ5480487.1"/>
    </source>
</evidence>
<dbReference type="AlphaFoldDB" id="A0A9X0BS82"/>
<comment type="caution">
    <text evidence="1">The sequence shown here is derived from an EMBL/GenBank/DDBJ whole genome shotgun (WGS) entry which is preliminary data.</text>
</comment>
<feature type="non-terminal residue" evidence="1">
    <location>
        <position position="96"/>
    </location>
</feature>
<proteinExistence type="predicted"/>
<organism evidence="1 2">
    <name type="scientific">Penicillium desertorum</name>
    <dbReference type="NCBI Taxonomy" id="1303715"/>
    <lineage>
        <taxon>Eukaryota</taxon>
        <taxon>Fungi</taxon>
        <taxon>Dikarya</taxon>
        <taxon>Ascomycota</taxon>
        <taxon>Pezizomycotina</taxon>
        <taxon>Eurotiomycetes</taxon>
        <taxon>Eurotiomycetidae</taxon>
        <taxon>Eurotiales</taxon>
        <taxon>Aspergillaceae</taxon>
        <taxon>Penicillium</taxon>
    </lineage>
</organism>
<protein>
    <submittedName>
        <fullName evidence="1">Uncharacterized protein</fullName>
    </submittedName>
</protein>
<dbReference type="EMBL" id="JAPWDO010000003">
    <property type="protein sequence ID" value="KAJ5480487.1"/>
    <property type="molecule type" value="Genomic_DNA"/>
</dbReference>
<name>A0A9X0BS82_9EURO</name>